<comment type="caution">
    <text evidence="1">The sequence shown here is derived from an EMBL/GenBank/DDBJ whole genome shotgun (WGS) entry which is preliminary data.</text>
</comment>
<evidence type="ECO:0000313" key="1">
    <source>
        <dbReference type="EMBL" id="RHM15174.1"/>
    </source>
</evidence>
<reference evidence="1 2" key="1">
    <citation type="submission" date="2018-08" db="EMBL/GenBank/DDBJ databases">
        <title>A genome reference for cultivated species of the human gut microbiota.</title>
        <authorList>
            <person name="Zou Y."/>
            <person name="Xue W."/>
            <person name="Luo G."/>
        </authorList>
    </citation>
    <scope>NUCLEOTIDE SEQUENCE [LARGE SCALE GENOMIC DNA]</scope>
    <source>
        <strain evidence="1 2">AF35-20</strain>
    </source>
</reference>
<proteinExistence type="predicted"/>
<gene>
    <name evidence="1" type="ORF">DWZ78_16985</name>
</gene>
<dbReference type="Proteomes" id="UP000284604">
    <property type="component" value="Unassembled WGS sequence"/>
</dbReference>
<dbReference type="AlphaFoldDB" id="A0A415PR51"/>
<protein>
    <recommendedName>
        <fullName evidence="3">Lipoprotein</fullName>
    </recommendedName>
</protein>
<name>A0A415PR51_BACSE</name>
<dbReference type="EMBL" id="QRPN01000040">
    <property type="protein sequence ID" value="RHM15174.1"/>
    <property type="molecule type" value="Genomic_DNA"/>
</dbReference>
<dbReference type="PROSITE" id="PS51257">
    <property type="entry name" value="PROKAR_LIPOPROTEIN"/>
    <property type="match status" value="1"/>
</dbReference>
<accession>A0A415PR51</accession>
<evidence type="ECO:0008006" key="3">
    <source>
        <dbReference type="Google" id="ProtNLM"/>
    </source>
</evidence>
<evidence type="ECO:0000313" key="2">
    <source>
        <dbReference type="Proteomes" id="UP000284604"/>
    </source>
</evidence>
<dbReference type="RefSeq" id="WP_118399720.1">
    <property type="nucleotide sequence ID" value="NZ_QRPN01000040.1"/>
</dbReference>
<sequence>MKAGSIILIIVFCAFIVSCSNKHKRFQPKATDDNTVAIIGSSDDSTNIVIEENNKTDKDTVILESPKFNLWYTKELPDKYKNQGFQMWTESEVYWENVAVINVFVTNPTNEKFWIGRDWSLRIWNGVQWCIPQEKFELNVKADAFCKKEAPLLYCFRFPIGEYYHLPKGKYRISKSFLLKEKDEINLYAEFEIK</sequence>
<organism evidence="1 2">
    <name type="scientific">Bacteroides stercoris</name>
    <dbReference type="NCBI Taxonomy" id="46506"/>
    <lineage>
        <taxon>Bacteria</taxon>
        <taxon>Pseudomonadati</taxon>
        <taxon>Bacteroidota</taxon>
        <taxon>Bacteroidia</taxon>
        <taxon>Bacteroidales</taxon>
        <taxon>Bacteroidaceae</taxon>
        <taxon>Bacteroides</taxon>
    </lineage>
</organism>